<dbReference type="RefSeq" id="WP_183868332.1">
    <property type="nucleotide sequence ID" value="NZ_JACHCF010000008.1"/>
</dbReference>
<feature type="compositionally biased region" description="Basic and acidic residues" evidence="1">
    <location>
        <begin position="62"/>
        <end position="71"/>
    </location>
</feature>
<organism evidence="2 3">
    <name type="scientific">Pedobacter cryoconitis</name>
    <dbReference type="NCBI Taxonomy" id="188932"/>
    <lineage>
        <taxon>Bacteria</taxon>
        <taxon>Pseudomonadati</taxon>
        <taxon>Bacteroidota</taxon>
        <taxon>Sphingobacteriia</taxon>
        <taxon>Sphingobacteriales</taxon>
        <taxon>Sphingobacteriaceae</taxon>
        <taxon>Pedobacter</taxon>
    </lineage>
</organism>
<accession>A0A7W8YV69</accession>
<dbReference type="PROSITE" id="PS51257">
    <property type="entry name" value="PROKAR_LIPOPROTEIN"/>
    <property type="match status" value="1"/>
</dbReference>
<feature type="compositionally biased region" description="Low complexity" evidence="1">
    <location>
        <begin position="42"/>
        <end position="53"/>
    </location>
</feature>
<evidence type="ECO:0000313" key="2">
    <source>
        <dbReference type="EMBL" id="MBB5622414.1"/>
    </source>
</evidence>
<evidence type="ECO:0000256" key="1">
    <source>
        <dbReference type="SAM" id="MobiDB-lite"/>
    </source>
</evidence>
<proteinExistence type="predicted"/>
<dbReference type="EMBL" id="JACHCF010000008">
    <property type="protein sequence ID" value="MBB5622414.1"/>
    <property type="molecule type" value="Genomic_DNA"/>
</dbReference>
<evidence type="ECO:0000313" key="3">
    <source>
        <dbReference type="Proteomes" id="UP000537718"/>
    </source>
</evidence>
<gene>
    <name evidence="2" type="ORF">HDE69_003489</name>
</gene>
<feature type="region of interest" description="Disordered" evidence="1">
    <location>
        <begin position="41"/>
        <end position="71"/>
    </location>
</feature>
<reference evidence="2 3" key="1">
    <citation type="submission" date="2020-08" db="EMBL/GenBank/DDBJ databases">
        <title>Genomic Encyclopedia of Type Strains, Phase IV (KMG-V): Genome sequencing to study the core and pangenomes of soil and plant-associated prokaryotes.</title>
        <authorList>
            <person name="Whitman W."/>
        </authorList>
    </citation>
    <scope>NUCLEOTIDE SEQUENCE [LARGE SCALE GENOMIC DNA]</scope>
    <source>
        <strain evidence="2 3">MP7CTX6</strain>
    </source>
</reference>
<protein>
    <submittedName>
        <fullName evidence="2">Putative small lipoprotein YifL</fullName>
    </submittedName>
</protein>
<dbReference type="AlphaFoldDB" id="A0A7W8YV69"/>
<name>A0A7W8YV69_9SPHI</name>
<keyword evidence="2" id="KW-0449">Lipoprotein</keyword>
<dbReference type="Proteomes" id="UP000537718">
    <property type="component" value="Unassembled WGS sequence"/>
</dbReference>
<sequence>MKNSFQCLLVAGITVLSISSCTMGDKGSEKVPDSVKIDTNIKASSQPAQQKSSDTTLIDSLQTDHSKPVKK</sequence>
<comment type="caution">
    <text evidence="2">The sequence shown here is derived from an EMBL/GenBank/DDBJ whole genome shotgun (WGS) entry which is preliminary data.</text>
</comment>